<organism evidence="1 2">
    <name type="scientific">Vibrio lentus</name>
    <dbReference type="NCBI Taxonomy" id="136468"/>
    <lineage>
        <taxon>Bacteria</taxon>
        <taxon>Pseudomonadati</taxon>
        <taxon>Pseudomonadota</taxon>
        <taxon>Gammaproteobacteria</taxon>
        <taxon>Vibrionales</taxon>
        <taxon>Vibrionaceae</taxon>
        <taxon>Vibrio</taxon>
    </lineage>
</organism>
<accession>A0A4U2F548</accession>
<protein>
    <recommendedName>
        <fullName evidence="3">CHAT domain-containing protein</fullName>
    </recommendedName>
</protein>
<dbReference type="RefSeq" id="WP_099166622.1">
    <property type="nucleotide sequence ID" value="NZ_MCSJ01000007.1"/>
</dbReference>
<dbReference type="EMBL" id="SYVO01000023">
    <property type="protein sequence ID" value="TKG10246.1"/>
    <property type="molecule type" value="Genomic_DNA"/>
</dbReference>
<dbReference type="Proteomes" id="UP000305840">
    <property type="component" value="Unassembled WGS sequence"/>
</dbReference>
<comment type="caution">
    <text evidence="1">The sequence shown here is derived from an EMBL/GenBank/DDBJ whole genome shotgun (WGS) entry which is preliminary data.</text>
</comment>
<evidence type="ECO:0000313" key="1">
    <source>
        <dbReference type="EMBL" id="TKG10246.1"/>
    </source>
</evidence>
<name>A0A4U2F548_9VIBR</name>
<dbReference type="AlphaFoldDB" id="A0A4U2F548"/>
<sequence>MRDHRFYVYVIESPSPQDLLNGSLEGRVLSESLNVSRIDSSYQLAVDEQTFEQAIGSNLNSIFWQDNYKRTPILHISAHGNQEGIALTNGAFIPWENFRNRLSEINSHFNGNLLVSLSACHGAYASRLSGAFGLTPYFALVGPTDITDLSDLAIGYSSFYHVIRKTWDLNQALNALKVSSCNNSFDMVYGTQFDHNYHKAMNSYFGNQLKF</sequence>
<gene>
    <name evidence="1" type="ORF">FCV91_08245</name>
</gene>
<proteinExistence type="predicted"/>
<evidence type="ECO:0008006" key="3">
    <source>
        <dbReference type="Google" id="ProtNLM"/>
    </source>
</evidence>
<evidence type="ECO:0000313" key="2">
    <source>
        <dbReference type="Proteomes" id="UP000305840"/>
    </source>
</evidence>
<reference evidence="1 2" key="1">
    <citation type="submission" date="2019-04" db="EMBL/GenBank/DDBJ databases">
        <title>A reverse ecology approach based on a biological definition of microbial populations.</title>
        <authorList>
            <person name="Arevalo P."/>
            <person name="Vaninsberghe D."/>
            <person name="Elsherbini J."/>
            <person name="Gore J."/>
            <person name="Polz M."/>
        </authorList>
    </citation>
    <scope>NUCLEOTIDE SEQUENCE [LARGE SCALE GENOMIC DNA]</scope>
    <source>
        <strain evidence="1 2">10N.222.48.A1</strain>
    </source>
</reference>